<dbReference type="InterPro" id="IPR050235">
    <property type="entry name" value="CK1_Ser-Thr_kinase"/>
</dbReference>
<dbReference type="EMBL" id="PDUG01000006">
    <property type="protein sequence ID" value="PIC20945.1"/>
    <property type="molecule type" value="Genomic_DNA"/>
</dbReference>
<dbReference type="GO" id="GO:0004672">
    <property type="term" value="F:protein kinase activity"/>
    <property type="evidence" value="ECO:0007669"/>
    <property type="project" value="InterPro"/>
</dbReference>
<keyword evidence="4" id="KW-1185">Reference proteome</keyword>
<evidence type="ECO:0000259" key="2">
    <source>
        <dbReference type="PROSITE" id="PS50011"/>
    </source>
</evidence>
<evidence type="ECO:0000313" key="3">
    <source>
        <dbReference type="EMBL" id="PIC20945.1"/>
    </source>
</evidence>
<dbReference type="PROSITE" id="PS50011">
    <property type="entry name" value="PROTEIN_KINASE_DOM"/>
    <property type="match status" value="1"/>
</dbReference>
<dbReference type="Gene3D" id="1.10.510.10">
    <property type="entry name" value="Transferase(Phosphotransferase) domain 1"/>
    <property type="match status" value="1"/>
</dbReference>
<organism evidence="3 4">
    <name type="scientific">Caenorhabditis nigoni</name>
    <dbReference type="NCBI Taxonomy" id="1611254"/>
    <lineage>
        <taxon>Eukaryota</taxon>
        <taxon>Metazoa</taxon>
        <taxon>Ecdysozoa</taxon>
        <taxon>Nematoda</taxon>
        <taxon>Chromadorea</taxon>
        <taxon>Rhabditida</taxon>
        <taxon>Rhabditina</taxon>
        <taxon>Rhabditomorpha</taxon>
        <taxon>Rhabditoidea</taxon>
        <taxon>Rhabditidae</taxon>
        <taxon>Peloderinae</taxon>
        <taxon>Caenorhabditis</taxon>
    </lineage>
</organism>
<dbReference type="SUPFAM" id="SSF56112">
    <property type="entry name" value="Protein kinase-like (PK-like)"/>
    <property type="match status" value="1"/>
</dbReference>
<sequence>MANRFRYWVRSPFHKHRNDPEEKFIDYFSGGTVEKIKAKYTPTWKLVSSSRTSTLTIPTFVVSCASNETTSTRFPEAGKCETFQQRSSENFSVTRSNSSTGSSVPLQMTGPSNFPSNQMNMSLAPQNGPFQQPNPDPMCISVLQESHQVYHSQPGTVTMSAVQGSQVHHHHHHFHPQIGFEQMRSYAFHAQAQAYSLWYQQTAAMQSAQIFGPHPFQPFPTNPINTAPHKNPFHHQRMIRAVTIKDLVGIDIRGFHLNRLIGAGSFGAVYESTSGTETIAVKASIKGSDVLNEADCLQRLFYCNFTPKYFFHQETPTVNGILHTIGQELLGPDLETIRQKVPWHAIKRPTLVRIAWQALSCLEAIHAFNLVHRDVKLGNFAVSLPMSPSNRVMIKIFDFGLAHHYKDENGDMIEDSTNSDFRRMKYCSYEVAMGSDPYPRDDLHQLSFAILYASGFDFLKILKSSHDVLTEWKRDLLRQPAQALPPLARFLSPWYDALSELNEIVPIDYEALKQKIQDSLPAHNASADLYWEIEDEKYDLKE</sequence>
<protein>
    <recommendedName>
        <fullName evidence="2">Protein kinase domain-containing protein</fullName>
    </recommendedName>
</protein>
<accession>A0A2G5T0N1</accession>
<comment type="caution">
    <text evidence="3">The sequence shown here is derived from an EMBL/GenBank/DDBJ whole genome shotgun (WGS) entry which is preliminary data.</text>
</comment>
<gene>
    <name evidence="3" type="primary">Cnig_chr_X.g25961</name>
    <name evidence="3" type="ORF">B9Z55_025961</name>
</gene>
<feature type="binding site" evidence="1">
    <location>
        <position position="282"/>
    </location>
    <ligand>
        <name>ATP</name>
        <dbReference type="ChEBI" id="CHEBI:30616"/>
    </ligand>
</feature>
<dbReference type="STRING" id="1611254.A0A2G5T0N1"/>
<dbReference type="Pfam" id="PF00069">
    <property type="entry name" value="Pkinase"/>
    <property type="match status" value="1"/>
</dbReference>
<keyword evidence="1" id="KW-0547">Nucleotide-binding</keyword>
<feature type="domain" description="Protein kinase" evidence="2">
    <location>
        <begin position="255"/>
        <end position="542"/>
    </location>
</feature>
<dbReference type="GO" id="GO:0005524">
    <property type="term" value="F:ATP binding"/>
    <property type="evidence" value="ECO:0007669"/>
    <property type="project" value="UniProtKB-UniRule"/>
</dbReference>
<dbReference type="InterPro" id="IPR017441">
    <property type="entry name" value="Protein_kinase_ATP_BS"/>
</dbReference>
<dbReference type="InterPro" id="IPR000719">
    <property type="entry name" value="Prot_kinase_dom"/>
</dbReference>
<dbReference type="PANTHER" id="PTHR11909">
    <property type="entry name" value="CASEIN KINASE-RELATED"/>
    <property type="match status" value="1"/>
</dbReference>
<proteinExistence type="predicted"/>
<dbReference type="SMART" id="SM00220">
    <property type="entry name" value="S_TKc"/>
    <property type="match status" value="1"/>
</dbReference>
<dbReference type="PROSITE" id="PS00107">
    <property type="entry name" value="PROTEIN_KINASE_ATP"/>
    <property type="match status" value="1"/>
</dbReference>
<keyword evidence="1" id="KW-0067">ATP-binding</keyword>
<evidence type="ECO:0000256" key="1">
    <source>
        <dbReference type="PROSITE-ProRule" id="PRU10141"/>
    </source>
</evidence>
<dbReference type="OrthoDB" id="5815349at2759"/>
<dbReference type="InterPro" id="IPR011009">
    <property type="entry name" value="Kinase-like_dom_sf"/>
</dbReference>
<dbReference type="Proteomes" id="UP000230233">
    <property type="component" value="Chromosome X"/>
</dbReference>
<reference evidence="4" key="1">
    <citation type="submission" date="2017-10" db="EMBL/GenBank/DDBJ databases">
        <title>Rapid genome shrinkage in a self-fertile nematode reveals novel sperm competition proteins.</title>
        <authorList>
            <person name="Yin D."/>
            <person name="Schwarz E.M."/>
            <person name="Thomas C.G."/>
            <person name="Felde R.L."/>
            <person name="Korf I.F."/>
            <person name="Cutter A.D."/>
            <person name="Schartner C.M."/>
            <person name="Ralston E.J."/>
            <person name="Meyer B.J."/>
            <person name="Haag E.S."/>
        </authorList>
    </citation>
    <scope>NUCLEOTIDE SEQUENCE [LARGE SCALE GENOMIC DNA]</scope>
    <source>
        <strain evidence="4">JU1422</strain>
    </source>
</reference>
<name>A0A2G5T0N1_9PELO</name>
<evidence type="ECO:0000313" key="4">
    <source>
        <dbReference type="Proteomes" id="UP000230233"/>
    </source>
</evidence>
<dbReference type="AlphaFoldDB" id="A0A2G5T0N1"/>